<keyword evidence="2" id="KW-1185">Reference proteome</keyword>
<evidence type="ECO:0000313" key="2">
    <source>
        <dbReference type="Proteomes" id="UP001341840"/>
    </source>
</evidence>
<gene>
    <name evidence="1" type="ORF">PIB30_067738</name>
</gene>
<accession>A0ABU6YK91</accession>
<dbReference type="Proteomes" id="UP001341840">
    <property type="component" value="Unassembled WGS sequence"/>
</dbReference>
<proteinExistence type="predicted"/>
<sequence>MGETYDPICLSDIESDDEWITEKEAPCLPVDSSWIDVHECFTLEEGAPSKKRKRGPRNLNIKINDKGKSIFGDEQEVEEIIVAGEEGEGVVGLNEEDDLSDIDLGE</sequence>
<protein>
    <submittedName>
        <fullName evidence="1">Uncharacterized protein</fullName>
    </submittedName>
</protein>
<dbReference type="EMBL" id="JASCZI010242368">
    <property type="protein sequence ID" value="MED6210822.1"/>
    <property type="molecule type" value="Genomic_DNA"/>
</dbReference>
<comment type="caution">
    <text evidence="1">The sequence shown here is derived from an EMBL/GenBank/DDBJ whole genome shotgun (WGS) entry which is preliminary data.</text>
</comment>
<reference evidence="1 2" key="1">
    <citation type="journal article" date="2023" name="Plants (Basel)">
        <title>Bridging the Gap: Combining Genomics and Transcriptomics Approaches to Understand Stylosanthes scabra, an Orphan Legume from the Brazilian Caatinga.</title>
        <authorList>
            <person name="Ferreira-Neto J.R.C."/>
            <person name="da Silva M.D."/>
            <person name="Binneck E."/>
            <person name="de Melo N.F."/>
            <person name="da Silva R.H."/>
            <person name="de Melo A.L.T.M."/>
            <person name="Pandolfi V."/>
            <person name="Bustamante F.O."/>
            <person name="Brasileiro-Vidal A.C."/>
            <person name="Benko-Iseppon A.M."/>
        </authorList>
    </citation>
    <scope>NUCLEOTIDE SEQUENCE [LARGE SCALE GENOMIC DNA]</scope>
    <source>
        <tissue evidence="1">Leaves</tissue>
    </source>
</reference>
<name>A0ABU6YK91_9FABA</name>
<evidence type="ECO:0000313" key="1">
    <source>
        <dbReference type="EMBL" id="MED6210822.1"/>
    </source>
</evidence>
<organism evidence="1 2">
    <name type="scientific">Stylosanthes scabra</name>
    <dbReference type="NCBI Taxonomy" id="79078"/>
    <lineage>
        <taxon>Eukaryota</taxon>
        <taxon>Viridiplantae</taxon>
        <taxon>Streptophyta</taxon>
        <taxon>Embryophyta</taxon>
        <taxon>Tracheophyta</taxon>
        <taxon>Spermatophyta</taxon>
        <taxon>Magnoliopsida</taxon>
        <taxon>eudicotyledons</taxon>
        <taxon>Gunneridae</taxon>
        <taxon>Pentapetalae</taxon>
        <taxon>rosids</taxon>
        <taxon>fabids</taxon>
        <taxon>Fabales</taxon>
        <taxon>Fabaceae</taxon>
        <taxon>Papilionoideae</taxon>
        <taxon>50 kb inversion clade</taxon>
        <taxon>dalbergioids sensu lato</taxon>
        <taxon>Dalbergieae</taxon>
        <taxon>Pterocarpus clade</taxon>
        <taxon>Stylosanthes</taxon>
    </lineage>
</organism>